<organism evidence="1 2">
    <name type="scientific">Sphaerimonospora thailandensis</name>
    <dbReference type="NCBI Taxonomy" id="795644"/>
    <lineage>
        <taxon>Bacteria</taxon>
        <taxon>Bacillati</taxon>
        <taxon>Actinomycetota</taxon>
        <taxon>Actinomycetes</taxon>
        <taxon>Streptosporangiales</taxon>
        <taxon>Streptosporangiaceae</taxon>
        <taxon>Sphaerimonospora</taxon>
    </lineage>
</organism>
<sequence>MGSRPSRVGGVAAMRTTTDANNVDWSIVLRADRPDAASQDSANLRLLAQHHHHQAAAG</sequence>
<dbReference type="Proteomes" id="UP000610966">
    <property type="component" value="Unassembled WGS sequence"/>
</dbReference>
<dbReference type="AlphaFoldDB" id="A0A8J3VXP8"/>
<name>A0A8J3VXP8_9ACTN</name>
<gene>
    <name evidence="1" type="ORF">Mth01_03840</name>
</gene>
<keyword evidence="2" id="KW-1185">Reference proteome</keyword>
<proteinExistence type="predicted"/>
<evidence type="ECO:0000313" key="1">
    <source>
        <dbReference type="EMBL" id="GIH68131.1"/>
    </source>
</evidence>
<comment type="caution">
    <text evidence="1">The sequence shown here is derived from an EMBL/GenBank/DDBJ whole genome shotgun (WGS) entry which is preliminary data.</text>
</comment>
<dbReference type="EMBL" id="BOOG01000005">
    <property type="protein sequence ID" value="GIH68131.1"/>
    <property type="molecule type" value="Genomic_DNA"/>
</dbReference>
<accession>A0A8J3VXP8</accession>
<protein>
    <submittedName>
        <fullName evidence="1">Uncharacterized protein</fullName>
    </submittedName>
</protein>
<reference evidence="1" key="1">
    <citation type="submission" date="2021-01" db="EMBL/GenBank/DDBJ databases">
        <title>Whole genome shotgun sequence of Sphaerimonospora thailandensis NBRC 107569.</title>
        <authorList>
            <person name="Komaki H."/>
            <person name="Tamura T."/>
        </authorList>
    </citation>
    <scope>NUCLEOTIDE SEQUENCE</scope>
    <source>
        <strain evidence="1">NBRC 107569</strain>
    </source>
</reference>
<evidence type="ECO:0000313" key="2">
    <source>
        <dbReference type="Proteomes" id="UP000610966"/>
    </source>
</evidence>